<evidence type="ECO:0000313" key="2">
    <source>
        <dbReference type="EMBL" id="MEA5456122.1"/>
    </source>
</evidence>
<feature type="transmembrane region" description="Helical" evidence="1">
    <location>
        <begin position="175"/>
        <end position="192"/>
    </location>
</feature>
<keyword evidence="1" id="KW-0472">Membrane</keyword>
<proteinExistence type="predicted"/>
<evidence type="ECO:0000313" key="3">
    <source>
        <dbReference type="Proteomes" id="UP001304769"/>
    </source>
</evidence>
<organism evidence="2 3">
    <name type="scientific">Sinomonas terricola</name>
    <dbReference type="NCBI Taxonomy" id="3110330"/>
    <lineage>
        <taxon>Bacteria</taxon>
        <taxon>Bacillati</taxon>
        <taxon>Actinomycetota</taxon>
        <taxon>Actinomycetes</taxon>
        <taxon>Micrococcales</taxon>
        <taxon>Micrococcaceae</taxon>
        <taxon>Sinomonas</taxon>
    </lineage>
</organism>
<feature type="transmembrane region" description="Helical" evidence="1">
    <location>
        <begin position="409"/>
        <end position="431"/>
    </location>
</feature>
<feature type="transmembrane region" description="Helical" evidence="1">
    <location>
        <begin position="305"/>
        <end position="322"/>
    </location>
</feature>
<evidence type="ECO:0000256" key="1">
    <source>
        <dbReference type="SAM" id="Phobius"/>
    </source>
</evidence>
<feature type="transmembrane region" description="Helical" evidence="1">
    <location>
        <begin position="232"/>
        <end position="250"/>
    </location>
</feature>
<reference evidence="2 3" key="1">
    <citation type="submission" date="2023-12" db="EMBL/GenBank/DDBJ databases">
        <title>Sinomonas terricola sp. nov, isolated from litchi orchard soil in Guangdong, PR China.</title>
        <authorList>
            <person name="Jiaxin W."/>
            <person name="Yang Z."/>
            <person name="Honghui Z."/>
        </authorList>
    </citation>
    <scope>NUCLEOTIDE SEQUENCE [LARGE SCALE GENOMIC DNA]</scope>
    <source>
        <strain evidence="2 3">JGH33</strain>
    </source>
</reference>
<feature type="transmembrane region" description="Helical" evidence="1">
    <location>
        <begin position="199"/>
        <end position="226"/>
    </location>
</feature>
<feature type="transmembrane region" description="Helical" evidence="1">
    <location>
        <begin position="20"/>
        <end position="48"/>
    </location>
</feature>
<feature type="transmembrane region" description="Helical" evidence="1">
    <location>
        <begin position="484"/>
        <end position="511"/>
    </location>
</feature>
<feature type="transmembrane region" description="Helical" evidence="1">
    <location>
        <begin position="135"/>
        <end position="155"/>
    </location>
</feature>
<name>A0ABU5T8V5_9MICC</name>
<dbReference type="EMBL" id="JAYGGQ010000012">
    <property type="protein sequence ID" value="MEA5456122.1"/>
    <property type="molecule type" value="Genomic_DNA"/>
</dbReference>
<keyword evidence="1" id="KW-1133">Transmembrane helix</keyword>
<accession>A0ABU5T8V5</accession>
<keyword evidence="1" id="KW-0812">Transmembrane</keyword>
<gene>
    <name evidence="2" type="ORF">SPF06_15410</name>
</gene>
<protein>
    <submittedName>
        <fullName evidence="2">Transporter</fullName>
    </submittedName>
</protein>
<feature type="transmembrane region" description="Helical" evidence="1">
    <location>
        <begin position="101"/>
        <end position="123"/>
    </location>
</feature>
<sequence>MVAHLITLKLVLLRNGLRRSVGQLVGLIVGALYGLGILALAIAGLIGLRLAEVHLAGTILVVAGSALVVGWALSPIVVSGVDLTLDPGRFALFPIPLPKLLVGQAAAGVIGIPGACTALALAATTVTWARGPATFVVAAVSAVVALGLCVVLSRLVASAATELATSRRFREASRLLLMIPLMLLGPIIAFTARGIETNVTVFTAIAGVLAWTPVGAAFAAPAAFAAGNGFEGLAQLIIAAASLVLAAWLWSRALARALVTPASRASSGSMPAARRGLGAFGWMPATPAGAVAARSLTYWIRDPRYGAALILVPLIPVLLYFSSTQRHNSEVFLLSGPISAFLLAWSLSTDVSYDSTAFSLHLAAGVRGRDDRWGRALALMTFALPASLVITFIPFFFAGRWELLPGYLGLALGVLLSGAGLASTVSARYTVAVPLPGESPFKRAPGNRMQTLLVQLGGMICLGVLVVPEIVLVVLTAVTGAPGFGWAALGAGLALGGGLFVGGILLGGAWLDRRGPEVYASLVRAG</sequence>
<feature type="transmembrane region" description="Helical" evidence="1">
    <location>
        <begin position="452"/>
        <end position="478"/>
    </location>
</feature>
<keyword evidence="3" id="KW-1185">Reference proteome</keyword>
<feature type="transmembrane region" description="Helical" evidence="1">
    <location>
        <begin position="55"/>
        <end position="81"/>
    </location>
</feature>
<dbReference type="RefSeq" id="WP_323280010.1">
    <property type="nucleotide sequence ID" value="NZ_JAYGGQ010000012.1"/>
</dbReference>
<comment type="caution">
    <text evidence="2">The sequence shown here is derived from an EMBL/GenBank/DDBJ whole genome shotgun (WGS) entry which is preliminary data.</text>
</comment>
<feature type="transmembrane region" description="Helical" evidence="1">
    <location>
        <begin position="376"/>
        <end position="397"/>
    </location>
</feature>
<dbReference type="Proteomes" id="UP001304769">
    <property type="component" value="Unassembled WGS sequence"/>
</dbReference>